<keyword evidence="4" id="KW-0132">Cell division</keyword>
<name>A0A8S0XQ27_CYCAE</name>
<keyword evidence="3" id="KW-0158">Chromosome</keyword>
<evidence type="ECO:0000256" key="3">
    <source>
        <dbReference type="ARBA" id="ARBA00022454"/>
    </source>
</evidence>
<dbReference type="GO" id="GO:0051382">
    <property type="term" value="P:kinetochore assembly"/>
    <property type="evidence" value="ECO:0007669"/>
    <property type="project" value="TreeGrafter"/>
</dbReference>
<dbReference type="GO" id="GO:0000444">
    <property type="term" value="C:MIS12/MIND type complex"/>
    <property type="evidence" value="ECO:0007669"/>
    <property type="project" value="TreeGrafter"/>
</dbReference>
<evidence type="ECO:0000256" key="9">
    <source>
        <dbReference type="ARBA" id="ARBA00023328"/>
    </source>
</evidence>
<evidence type="ECO:0008006" key="13">
    <source>
        <dbReference type="Google" id="ProtNLM"/>
    </source>
</evidence>
<evidence type="ECO:0000256" key="5">
    <source>
        <dbReference type="ARBA" id="ARBA00022776"/>
    </source>
</evidence>
<dbReference type="EMBL" id="CACVBS010000036">
    <property type="protein sequence ID" value="CAA7262497.1"/>
    <property type="molecule type" value="Genomic_DNA"/>
</dbReference>
<evidence type="ECO:0000256" key="1">
    <source>
        <dbReference type="ARBA" id="ARBA00004629"/>
    </source>
</evidence>
<comment type="subcellular location">
    <subcellularLocation>
        <location evidence="1">Chromosome</location>
        <location evidence="1">Centromere</location>
        <location evidence="1">Kinetochore</location>
    </subcellularLocation>
</comment>
<protein>
    <recommendedName>
        <fullName evidence="13">Mis12 domain-containing protein</fullName>
    </recommendedName>
</protein>
<keyword evidence="6" id="KW-0995">Kinetochore</keyword>
<dbReference type="GO" id="GO:0051301">
    <property type="term" value="P:cell division"/>
    <property type="evidence" value="ECO:0007669"/>
    <property type="project" value="UniProtKB-KW"/>
</dbReference>
<comment type="similarity">
    <text evidence="2">Belongs to the mis12 family.</text>
</comment>
<dbReference type="PANTHER" id="PTHR14527">
    <property type="entry name" value="PROTEIN MIS12 HOMOLOG"/>
    <property type="match status" value="1"/>
</dbReference>
<reference evidence="11 12" key="1">
    <citation type="submission" date="2020-01" db="EMBL/GenBank/DDBJ databases">
        <authorList>
            <person name="Gupta K D."/>
        </authorList>
    </citation>
    <scope>NUCLEOTIDE SEQUENCE [LARGE SCALE GENOMIC DNA]</scope>
</reference>
<keyword evidence="8" id="KW-0131">Cell cycle</keyword>
<proteinExistence type="inferred from homology"/>
<keyword evidence="7" id="KW-0175">Coiled coil</keyword>
<dbReference type="PANTHER" id="PTHR14527:SF2">
    <property type="entry name" value="PROTEIN MIS12 HOMOLOG"/>
    <property type="match status" value="1"/>
</dbReference>
<gene>
    <name evidence="11" type="ORF">AAE3_LOCUS4947</name>
</gene>
<keyword evidence="5" id="KW-0498">Mitosis</keyword>
<sequence length="299" mass="33437">MPPTTTPPTTQAAPPLLLCEALGFSPQLLLDDIINVANNAVQDGVNGMEEFLQKWADERVARGGSSNIDMETTTHEVEQGLVAFQTLLEYHTDIAFDFFEAWCLRNIFMIPNDLPVVLPHQEGLDLTVTPEQEQELMDEIDEMRKQLDGQRKLKRMLLRANRTSSRRLKQAQTRLSYLSSLSGPDGSTLETLHELPPRFVEMYNTLSLLPLLDTPASVDITEPGKRPWETSKTGYMNWALGQLLTKDEGAGHLAVDKLDKAASIVGTSEELRRALDSGVKRRLDHAPGRDDDSRMDESP</sequence>
<accession>A0A8S0XQ27</accession>
<organism evidence="11 12">
    <name type="scientific">Cyclocybe aegerita</name>
    <name type="common">Black poplar mushroom</name>
    <name type="synonym">Agrocybe aegerita</name>
    <dbReference type="NCBI Taxonomy" id="1973307"/>
    <lineage>
        <taxon>Eukaryota</taxon>
        <taxon>Fungi</taxon>
        <taxon>Dikarya</taxon>
        <taxon>Basidiomycota</taxon>
        <taxon>Agaricomycotina</taxon>
        <taxon>Agaricomycetes</taxon>
        <taxon>Agaricomycetidae</taxon>
        <taxon>Agaricales</taxon>
        <taxon>Agaricineae</taxon>
        <taxon>Bolbitiaceae</taxon>
        <taxon>Cyclocybe</taxon>
    </lineage>
</organism>
<evidence type="ECO:0000256" key="7">
    <source>
        <dbReference type="ARBA" id="ARBA00023054"/>
    </source>
</evidence>
<dbReference type="AlphaFoldDB" id="A0A8S0XQ27"/>
<evidence type="ECO:0000256" key="6">
    <source>
        <dbReference type="ARBA" id="ARBA00022838"/>
    </source>
</evidence>
<dbReference type="GO" id="GO:0005634">
    <property type="term" value="C:nucleus"/>
    <property type="evidence" value="ECO:0007669"/>
    <property type="project" value="InterPro"/>
</dbReference>
<evidence type="ECO:0000313" key="11">
    <source>
        <dbReference type="EMBL" id="CAA7262497.1"/>
    </source>
</evidence>
<keyword evidence="12" id="KW-1185">Reference proteome</keyword>
<dbReference type="Proteomes" id="UP000467700">
    <property type="component" value="Unassembled WGS sequence"/>
</dbReference>
<dbReference type="GO" id="GO:0000070">
    <property type="term" value="P:mitotic sister chromatid segregation"/>
    <property type="evidence" value="ECO:0007669"/>
    <property type="project" value="TreeGrafter"/>
</dbReference>
<evidence type="ECO:0000256" key="4">
    <source>
        <dbReference type="ARBA" id="ARBA00022618"/>
    </source>
</evidence>
<keyword evidence="9" id="KW-0137">Centromere</keyword>
<dbReference type="OrthoDB" id="1884855at2759"/>
<evidence type="ECO:0000256" key="2">
    <source>
        <dbReference type="ARBA" id="ARBA00008643"/>
    </source>
</evidence>
<feature type="region of interest" description="Disordered" evidence="10">
    <location>
        <begin position="276"/>
        <end position="299"/>
    </location>
</feature>
<evidence type="ECO:0000313" key="12">
    <source>
        <dbReference type="Proteomes" id="UP000467700"/>
    </source>
</evidence>
<evidence type="ECO:0000256" key="8">
    <source>
        <dbReference type="ARBA" id="ARBA00023306"/>
    </source>
</evidence>
<comment type="caution">
    <text evidence="11">The sequence shown here is derived from an EMBL/GenBank/DDBJ whole genome shotgun (WGS) entry which is preliminary data.</text>
</comment>
<dbReference type="Pfam" id="PF05859">
    <property type="entry name" value="Mis12"/>
    <property type="match status" value="1"/>
</dbReference>
<dbReference type="InterPro" id="IPR008685">
    <property type="entry name" value="Centromere_Mis12"/>
</dbReference>
<evidence type="ECO:0000256" key="10">
    <source>
        <dbReference type="SAM" id="MobiDB-lite"/>
    </source>
</evidence>